<name>A0A8S9JLK7_BRACR</name>
<evidence type="ECO:0000256" key="1">
    <source>
        <dbReference type="SAM" id="Phobius"/>
    </source>
</evidence>
<feature type="transmembrane region" description="Helical" evidence="1">
    <location>
        <begin position="61"/>
        <end position="82"/>
    </location>
</feature>
<sequence length="109" mass="13022">MIDFVYVHGLRQEFEVTCWRRRTRDRNWIELTESKPQNSWKLREREREQGKLQQHTDADTVGEVCLCGGLGFFVTLGMLVVVDDKASKRNQRIRQEWRLDSLAKEKKKL</sequence>
<organism evidence="2 3">
    <name type="scientific">Brassica cretica</name>
    <name type="common">Mustard</name>
    <dbReference type="NCBI Taxonomy" id="69181"/>
    <lineage>
        <taxon>Eukaryota</taxon>
        <taxon>Viridiplantae</taxon>
        <taxon>Streptophyta</taxon>
        <taxon>Embryophyta</taxon>
        <taxon>Tracheophyta</taxon>
        <taxon>Spermatophyta</taxon>
        <taxon>Magnoliopsida</taxon>
        <taxon>eudicotyledons</taxon>
        <taxon>Gunneridae</taxon>
        <taxon>Pentapetalae</taxon>
        <taxon>rosids</taxon>
        <taxon>malvids</taxon>
        <taxon>Brassicales</taxon>
        <taxon>Brassicaceae</taxon>
        <taxon>Brassiceae</taxon>
        <taxon>Brassica</taxon>
    </lineage>
</organism>
<gene>
    <name evidence="2" type="ORF">F2Q68_00005216</name>
</gene>
<dbReference type="AlphaFoldDB" id="A0A8S9JLK7"/>
<protein>
    <submittedName>
        <fullName evidence="2">Uncharacterized protein</fullName>
    </submittedName>
</protein>
<dbReference type="EMBL" id="QGKW02001660">
    <property type="protein sequence ID" value="KAF2582579.1"/>
    <property type="molecule type" value="Genomic_DNA"/>
</dbReference>
<accession>A0A8S9JLK7</accession>
<keyword evidence="1" id="KW-0812">Transmembrane</keyword>
<comment type="caution">
    <text evidence="2">The sequence shown here is derived from an EMBL/GenBank/DDBJ whole genome shotgun (WGS) entry which is preliminary data.</text>
</comment>
<dbReference type="Proteomes" id="UP000712281">
    <property type="component" value="Unassembled WGS sequence"/>
</dbReference>
<keyword evidence="1" id="KW-0472">Membrane</keyword>
<evidence type="ECO:0000313" key="3">
    <source>
        <dbReference type="Proteomes" id="UP000712281"/>
    </source>
</evidence>
<keyword evidence="1" id="KW-1133">Transmembrane helix</keyword>
<reference evidence="2" key="1">
    <citation type="submission" date="2019-12" db="EMBL/GenBank/DDBJ databases">
        <title>Genome sequencing and annotation of Brassica cretica.</title>
        <authorList>
            <person name="Studholme D.J."/>
            <person name="Sarris P.F."/>
        </authorList>
    </citation>
    <scope>NUCLEOTIDE SEQUENCE</scope>
    <source>
        <strain evidence="2">PFS-001/15</strain>
        <tissue evidence="2">Leaf</tissue>
    </source>
</reference>
<evidence type="ECO:0000313" key="2">
    <source>
        <dbReference type="EMBL" id="KAF2582579.1"/>
    </source>
</evidence>
<proteinExistence type="predicted"/>